<reference evidence="2" key="1">
    <citation type="submission" date="2014-12" db="EMBL/GenBank/DDBJ databases">
        <title>Insight into the proteome of Arion vulgaris.</title>
        <authorList>
            <person name="Aradska J."/>
            <person name="Bulat T."/>
            <person name="Smidak R."/>
            <person name="Sarate P."/>
            <person name="Gangsoo J."/>
            <person name="Sialana F."/>
            <person name="Bilban M."/>
            <person name="Lubec G."/>
        </authorList>
    </citation>
    <scope>NUCLEOTIDE SEQUENCE</scope>
    <source>
        <tissue evidence="2">Skin</tissue>
    </source>
</reference>
<keyword evidence="1" id="KW-0812">Transmembrane</keyword>
<keyword evidence="1" id="KW-1133">Transmembrane helix</keyword>
<gene>
    <name evidence="2" type="primary">ORF18088</name>
</gene>
<feature type="transmembrane region" description="Helical" evidence="1">
    <location>
        <begin position="12"/>
        <end position="37"/>
    </location>
</feature>
<proteinExistence type="predicted"/>
<keyword evidence="1" id="KW-0472">Membrane</keyword>
<sequence length="52" mass="6584">MYYFMYRVYLSFIVLYLQWDQFFMISLVLSEIIVWYLKKKFDEVKIQKGVRT</sequence>
<dbReference type="EMBL" id="HACG01005940">
    <property type="protein sequence ID" value="CEK52805.1"/>
    <property type="molecule type" value="Transcribed_RNA"/>
</dbReference>
<name>A0A0B6YBE2_9EUPU</name>
<protein>
    <submittedName>
        <fullName evidence="2">Uncharacterized protein</fullName>
    </submittedName>
</protein>
<accession>A0A0B6YBE2</accession>
<organism evidence="2">
    <name type="scientific">Arion vulgaris</name>
    <dbReference type="NCBI Taxonomy" id="1028688"/>
    <lineage>
        <taxon>Eukaryota</taxon>
        <taxon>Metazoa</taxon>
        <taxon>Spiralia</taxon>
        <taxon>Lophotrochozoa</taxon>
        <taxon>Mollusca</taxon>
        <taxon>Gastropoda</taxon>
        <taxon>Heterobranchia</taxon>
        <taxon>Euthyneura</taxon>
        <taxon>Panpulmonata</taxon>
        <taxon>Eupulmonata</taxon>
        <taxon>Stylommatophora</taxon>
        <taxon>Helicina</taxon>
        <taxon>Arionoidea</taxon>
        <taxon>Arionidae</taxon>
        <taxon>Arion</taxon>
    </lineage>
</organism>
<evidence type="ECO:0000256" key="1">
    <source>
        <dbReference type="SAM" id="Phobius"/>
    </source>
</evidence>
<dbReference type="AlphaFoldDB" id="A0A0B6YBE2"/>
<evidence type="ECO:0000313" key="2">
    <source>
        <dbReference type="EMBL" id="CEK52805.1"/>
    </source>
</evidence>